<evidence type="ECO:0000259" key="10">
    <source>
        <dbReference type="PROSITE" id="PS50111"/>
    </source>
</evidence>
<dbReference type="PANTHER" id="PTHR43531">
    <property type="entry name" value="PROTEIN ICFG"/>
    <property type="match status" value="1"/>
</dbReference>
<dbReference type="CDD" id="cd18773">
    <property type="entry name" value="PDC1_HK_sensor"/>
    <property type="match status" value="1"/>
</dbReference>
<evidence type="ECO:0000256" key="1">
    <source>
        <dbReference type="ARBA" id="ARBA00004651"/>
    </source>
</evidence>
<keyword evidence="13" id="KW-1185">Reference proteome</keyword>
<dbReference type="Pfam" id="PF00672">
    <property type="entry name" value="HAMP"/>
    <property type="match status" value="1"/>
</dbReference>
<comment type="subcellular location">
    <subcellularLocation>
        <location evidence="1">Cell membrane</location>
        <topology evidence="1">Multi-pass membrane protein</topology>
    </subcellularLocation>
</comment>
<keyword evidence="3" id="KW-0145">Chemotaxis</keyword>
<evidence type="ECO:0000256" key="2">
    <source>
        <dbReference type="ARBA" id="ARBA00022475"/>
    </source>
</evidence>
<dbReference type="Proteomes" id="UP000606889">
    <property type="component" value="Unassembled WGS sequence"/>
</dbReference>
<reference evidence="12 13" key="1">
    <citation type="submission" date="2020-08" db="EMBL/GenBank/DDBJ databases">
        <title>Genome public.</title>
        <authorList>
            <person name="Liu C."/>
            <person name="Sun Q."/>
        </authorList>
    </citation>
    <scope>NUCLEOTIDE SEQUENCE [LARGE SCALE GENOMIC DNA]</scope>
    <source>
        <strain evidence="12 13">NSJ-35</strain>
    </source>
</reference>
<dbReference type="InterPro" id="IPR033479">
    <property type="entry name" value="dCache_1"/>
</dbReference>
<evidence type="ECO:0000313" key="13">
    <source>
        <dbReference type="Proteomes" id="UP000606889"/>
    </source>
</evidence>
<evidence type="ECO:0000313" key="12">
    <source>
        <dbReference type="EMBL" id="MBC5646772.1"/>
    </source>
</evidence>
<keyword evidence="2" id="KW-1003">Cell membrane</keyword>
<dbReference type="PANTHER" id="PTHR43531:SF11">
    <property type="entry name" value="METHYL-ACCEPTING CHEMOTAXIS PROTEIN 3"/>
    <property type="match status" value="1"/>
</dbReference>
<evidence type="ECO:0000256" key="5">
    <source>
        <dbReference type="ARBA" id="ARBA00022989"/>
    </source>
</evidence>
<proteinExistence type="inferred from homology"/>
<dbReference type="SMART" id="SM00283">
    <property type="entry name" value="MA"/>
    <property type="match status" value="1"/>
</dbReference>
<keyword evidence="4 9" id="KW-0812">Transmembrane</keyword>
<dbReference type="Gene3D" id="1.10.287.950">
    <property type="entry name" value="Methyl-accepting chemotaxis protein"/>
    <property type="match status" value="1"/>
</dbReference>
<keyword evidence="5 9" id="KW-1133">Transmembrane helix</keyword>
<dbReference type="Pfam" id="PF02743">
    <property type="entry name" value="dCache_1"/>
    <property type="match status" value="1"/>
</dbReference>
<comment type="similarity">
    <text evidence="7">Belongs to the methyl-accepting chemotaxis (MCP) protein family.</text>
</comment>
<dbReference type="RefSeq" id="WP_186856318.1">
    <property type="nucleotide sequence ID" value="NZ_JACOON010000001.1"/>
</dbReference>
<dbReference type="SMART" id="SM00304">
    <property type="entry name" value="HAMP"/>
    <property type="match status" value="1"/>
</dbReference>
<dbReference type="InterPro" id="IPR003660">
    <property type="entry name" value="HAMP_dom"/>
</dbReference>
<feature type="transmembrane region" description="Helical" evidence="9">
    <location>
        <begin position="32"/>
        <end position="56"/>
    </location>
</feature>
<dbReference type="SUPFAM" id="SSF58104">
    <property type="entry name" value="Methyl-accepting chemotaxis protein (MCP) signaling domain"/>
    <property type="match status" value="1"/>
</dbReference>
<feature type="domain" description="Methyl-accepting transducer" evidence="10">
    <location>
        <begin position="427"/>
        <end position="656"/>
    </location>
</feature>
<keyword evidence="6 9" id="KW-0472">Membrane</keyword>
<keyword evidence="8" id="KW-0807">Transducer</keyword>
<dbReference type="PROSITE" id="PS50111">
    <property type="entry name" value="CHEMOTAXIS_TRANSDUC_2"/>
    <property type="match status" value="1"/>
</dbReference>
<dbReference type="CDD" id="cd12912">
    <property type="entry name" value="PDC2_MCP_like"/>
    <property type="match status" value="1"/>
</dbReference>
<evidence type="ECO:0000256" key="8">
    <source>
        <dbReference type="PROSITE-ProRule" id="PRU00284"/>
    </source>
</evidence>
<dbReference type="Gene3D" id="3.30.450.20">
    <property type="entry name" value="PAS domain"/>
    <property type="match status" value="1"/>
</dbReference>
<comment type="caution">
    <text evidence="12">The sequence shown here is derived from an EMBL/GenBank/DDBJ whole genome shotgun (WGS) entry which is preliminary data.</text>
</comment>
<feature type="transmembrane region" description="Helical" evidence="9">
    <location>
        <begin position="300"/>
        <end position="323"/>
    </location>
</feature>
<evidence type="ECO:0000256" key="9">
    <source>
        <dbReference type="SAM" id="Phobius"/>
    </source>
</evidence>
<evidence type="ECO:0000256" key="3">
    <source>
        <dbReference type="ARBA" id="ARBA00022500"/>
    </source>
</evidence>
<name>A0ABR7EAG5_9FIRM</name>
<organism evidence="12 13">
    <name type="scientific">Christensenella tenuis</name>
    <dbReference type="NCBI Taxonomy" id="2763033"/>
    <lineage>
        <taxon>Bacteria</taxon>
        <taxon>Bacillati</taxon>
        <taxon>Bacillota</taxon>
        <taxon>Clostridia</taxon>
        <taxon>Christensenellales</taxon>
        <taxon>Christensenellaceae</taxon>
        <taxon>Christensenella</taxon>
    </lineage>
</organism>
<evidence type="ECO:0000256" key="4">
    <source>
        <dbReference type="ARBA" id="ARBA00022692"/>
    </source>
</evidence>
<accession>A0ABR7EAG5</accession>
<evidence type="ECO:0000256" key="6">
    <source>
        <dbReference type="ARBA" id="ARBA00023136"/>
    </source>
</evidence>
<sequence>MAKHKILSKAKKQDGWISRTADGQKTSISKKIVIHTIIVLLVVSITLVAVMSYFMADLTNTILLDILQPTAKVASQNIESNLHMMADRIFMIADNAALTSDEATLEDKQSVLDYAQSGIEFGWLALYDADGRLYTGSENSPANITGEFYTDMKETQNLVISDTEANGDELQVIIGTPITKGDEIAYYLVGSYKYDVLNDVLSNINIGANGTAFIINEAGEFVGHQDVNMVKEQKTIFDNYGNSDAIDSIFNEMIVGQTGSQGVGGFYNHQYFSYSPVRGTHWSLGITAPQSDFMAATNKAILTSIIFTIILLGLSILPTLWLARRIKRPLSRVTGRIDQLSGGDLHSPVDVEQTEDETETLSRALNDTVDSINGYTSELSRVLDELSKSNLDVVVNGDFCGDFIVMKDSLNQIVDFLNQIMKAIQSAAVQVSNTSHLVSENALNVRESSTGQADSLNELEHEAQLISESINEVSKHTDNVNELMHKAIERLDIAKHKMDDMLNAMEAIGNSSEEITKISKFLEDISFQTNVLALNASVEAAHAGAAGAGFAVVATEVRDLAAKSGESSRKTTEMIRKSQEVVDEGSGFAVEMAKSMQDIYEITKEISDITIQLENAVASEKKSLQAITGQIASINGLAQQNVLSSEESAQASKMLTDQADSLQKMANRFRLRK</sequence>
<dbReference type="CDD" id="cd06225">
    <property type="entry name" value="HAMP"/>
    <property type="match status" value="1"/>
</dbReference>
<evidence type="ECO:0000259" key="11">
    <source>
        <dbReference type="PROSITE" id="PS50885"/>
    </source>
</evidence>
<dbReference type="InterPro" id="IPR004089">
    <property type="entry name" value="MCPsignal_dom"/>
</dbReference>
<dbReference type="Gene3D" id="6.10.340.10">
    <property type="match status" value="1"/>
</dbReference>
<feature type="domain" description="HAMP" evidence="11">
    <location>
        <begin position="324"/>
        <end position="377"/>
    </location>
</feature>
<evidence type="ECO:0000256" key="7">
    <source>
        <dbReference type="ARBA" id="ARBA00029447"/>
    </source>
</evidence>
<dbReference type="EMBL" id="JACOON010000001">
    <property type="protein sequence ID" value="MBC5646772.1"/>
    <property type="molecule type" value="Genomic_DNA"/>
</dbReference>
<gene>
    <name evidence="12" type="ORF">H8S18_00225</name>
</gene>
<dbReference type="PROSITE" id="PS50885">
    <property type="entry name" value="HAMP"/>
    <property type="match status" value="1"/>
</dbReference>
<dbReference type="Pfam" id="PF00015">
    <property type="entry name" value="MCPsignal"/>
    <property type="match status" value="1"/>
</dbReference>
<protein>
    <submittedName>
        <fullName evidence="12">Methyl-accepting chemotaxis protein</fullName>
    </submittedName>
</protein>
<dbReference type="InterPro" id="IPR051310">
    <property type="entry name" value="MCP_chemotaxis"/>
</dbReference>